<dbReference type="AlphaFoldDB" id="A0A098SF39"/>
<dbReference type="STRING" id="1524460.IX84_02075"/>
<dbReference type="InterPro" id="IPR011990">
    <property type="entry name" value="TPR-like_helical_dom_sf"/>
</dbReference>
<evidence type="ECO:0000313" key="2">
    <source>
        <dbReference type="EMBL" id="KGE89582.1"/>
    </source>
</evidence>
<evidence type="ECO:0000256" key="1">
    <source>
        <dbReference type="SAM" id="SignalP"/>
    </source>
</evidence>
<accession>A0A098SF39</accession>
<dbReference type="Pfam" id="PF11138">
    <property type="entry name" value="DUF2911"/>
    <property type="match status" value="1"/>
</dbReference>
<keyword evidence="1" id="KW-0732">Signal</keyword>
<organism evidence="2 3">
    <name type="scientific">Phaeodactylibacter xiamenensis</name>
    <dbReference type="NCBI Taxonomy" id="1524460"/>
    <lineage>
        <taxon>Bacteria</taxon>
        <taxon>Pseudomonadati</taxon>
        <taxon>Bacteroidota</taxon>
        <taxon>Saprospiria</taxon>
        <taxon>Saprospirales</taxon>
        <taxon>Haliscomenobacteraceae</taxon>
        <taxon>Phaeodactylibacter</taxon>
    </lineage>
</organism>
<feature type="chain" id="PRO_5001940274" description="Dihydrolipoamide dehydrogenase" evidence="1">
    <location>
        <begin position="24"/>
        <end position="283"/>
    </location>
</feature>
<feature type="signal peptide" evidence="1">
    <location>
        <begin position="1"/>
        <end position="23"/>
    </location>
</feature>
<dbReference type="InterPro" id="IPR021314">
    <property type="entry name" value="DUF2911"/>
</dbReference>
<dbReference type="RefSeq" id="WP_044216121.1">
    <property type="nucleotide sequence ID" value="NZ_JBKAGJ010000005.1"/>
</dbReference>
<evidence type="ECO:0000313" key="3">
    <source>
        <dbReference type="Proteomes" id="UP000029736"/>
    </source>
</evidence>
<proteinExistence type="predicted"/>
<reference evidence="2 3" key="1">
    <citation type="journal article" date="2014" name="Int. J. Syst. Evol. Microbiol.">
        <title>Phaeodactylibacter xiamenensis gen. nov., sp. nov., a member of the family Saprospiraceae isolated from the marine alga Phaeodactylum tricornutum.</title>
        <authorList>
            <person name="Chen Z.Jr."/>
            <person name="Lei X."/>
            <person name="Lai Q."/>
            <person name="Li Y."/>
            <person name="Zhang B."/>
            <person name="Zhang J."/>
            <person name="Zhang H."/>
            <person name="Yang L."/>
            <person name="Zheng W."/>
            <person name="Tian Y."/>
            <person name="Yu Z."/>
            <person name="Xu H.Jr."/>
            <person name="Zheng T."/>
        </authorList>
    </citation>
    <scope>NUCLEOTIDE SEQUENCE [LARGE SCALE GENOMIC DNA]</scope>
    <source>
        <strain evidence="2 3">KD52</strain>
    </source>
</reference>
<keyword evidence="3" id="KW-1185">Reference proteome</keyword>
<evidence type="ECO:0008006" key="4">
    <source>
        <dbReference type="Google" id="ProtNLM"/>
    </source>
</evidence>
<dbReference type="SUPFAM" id="SSF48452">
    <property type="entry name" value="TPR-like"/>
    <property type="match status" value="1"/>
</dbReference>
<dbReference type="OrthoDB" id="187854at2"/>
<protein>
    <recommendedName>
        <fullName evidence="4">Dihydrolipoamide dehydrogenase</fullName>
    </recommendedName>
</protein>
<dbReference type="Proteomes" id="UP000029736">
    <property type="component" value="Unassembled WGS sequence"/>
</dbReference>
<gene>
    <name evidence="2" type="ORF">IX84_02075</name>
</gene>
<name>A0A098SF39_9BACT</name>
<comment type="caution">
    <text evidence="2">The sequence shown here is derived from an EMBL/GenBank/DDBJ whole genome shotgun (WGS) entry which is preliminary data.</text>
</comment>
<dbReference type="EMBL" id="JPOS01000004">
    <property type="protein sequence ID" value="KGE89582.1"/>
    <property type="molecule type" value="Genomic_DNA"/>
</dbReference>
<sequence>MKKLLSSLVALALIALMVPQVNAQIQTPAPSPSAEIEQMVGLTDIQINYSRPGVKGRTVFGEDGLVPYGKVWRFGANAATKFAFDKDVVVGGQEMEAGEYAVLCKPMAKEWMLMFYPYESGSWGSYVDKDPAATVSVKPEKSPVMVEQMRFTVDNITMTGADIVFAWDKTMVKIPVEVHTEKQVQASIDGVMAGPTPNDYYAAASYYHDMGKDLDKALEWITIATDVDSPRFWQVRRKALILADMGKKADAIEAAKMSMKLAEQAGNDDYVRMNKASIEEWSK</sequence>